<feature type="transmembrane region" description="Helical" evidence="7">
    <location>
        <begin position="194"/>
        <end position="220"/>
    </location>
</feature>
<keyword evidence="5 7" id="KW-1133">Transmembrane helix</keyword>
<evidence type="ECO:0000313" key="11">
    <source>
        <dbReference type="Proteomes" id="UP000451860"/>
    </source>
</evidence>
<sequence>MSAVTAAGPATRAAAPARRRPRRRAGKALLGLAGIVTVVVLIELLPRLGVVDPRFLPPFSEMFSALVERVQTPEFWTAFRQTLTTWAIGLAIAMVAGVVVGIVIGSVPFLREATASTIEFLRPIPSVALIPLAVLLYGTGMQATLLLVVYASFWQVLVQVLYGVQDVDPVARDTARSYRFRTLTQARTVTWPTALPYVVTGFRLAATVALILTITGELIIGTPGLGKLLAVAQQSGAVASMYALVIVTGLLGVAVNLFARLVERRILRWHPSVRRETAS</sequence>
<evidence type="ECO:0000256" key="7">
    <source>
        <dbReference type="RuleBase" id="RU363032"/>
    </source>
</evidence>
<feature type="domain" description="ABC transmembrane type-1" evidence="9">
    <location>
        <begin position="79"/>
        <end position="263"/>
    </location>
</feature>
<keyword evidence="2 7" id="KW-0813">Transport</keyword>
<evidence type="ECO:0000256" key="5">
    <source>
        <dbReference type="ARBA" id="ARBA00022989"/>
    </source>
</evidence>
<comment type="caution">
    <text evidence="10">The sequence shown here is derived from an EMBL/GenBank/DDBJ whole genome shotgun (WGS) entry which is preliminary data.</text>
</comment>
<name>A0A7J5UJY0_9MICO</name>
<dbReference type="GO" id="GO:0055085">
    <property type="term" value="P:transmembrane transport"/>
    <property type="evidence" value="ECO:0007669"/>
    <property type="project" value="InterPro"/>
</dbReference>
<accession>A0A7J5UJY0</accession>
<dbReference type="Pfam" id="PF00528">
    <property type="entry name" value="BPD_transp_1"/>
    <property type="match status" value="1"/>
</dbReference>
<evidence type="ECO:0000256" key="3">
    <source>
        <dbReference type="ARBA" id="ARBA00022475"/>
    </source>
</evidence>
<dbReference type="PANTHER" id="PTHR30151">
    <property type="entry name" value="ALKANE SULFONATE ABC TRANSPORTER-RELATED, MEMBRANE SUBUNIT"/>
    <property type="match status" value="1"/>
</dbReference>
<keyword evidence="4 7" id="KW-0812">Transmembrane</keyword>
<keyword evidence="6 7" id="KW-0472">Membrane</keyword>
<dbReference type="PANTHER" id="PTHR30151:SF0">
    <property type="entry name" value="ABC TRANSPORTER PERMEASE PROTEIN MJ0413-RELATED"/>
    <property type="match status" value="1"/>
</dbReference>
<keyword evidence="3" id="KW-1003">Cell membrane</keyword>
<dbReference type="InterPro" id="IPR035906">
    <property type="entry name" value="MetI-like_sf"/>
</dbReference>
<dbReference type="Gene3D" id="1.10.3720.10">
    <property type="entry name" value="MetI-like"/>
    <property type="match status" value="1"/>
</dbReference>
<dbReference type="Proteomes" id="UP000451860">
    <property type="component" value="Unassembled WGS sequence"/>
</dbReference>
<evidence type="ECO:0000256" key="1">
    <source>
        <dbReference type="ARBA" id="ARBA00004651"/>
    </source>
</evidence>
<feature type="compositionally biased region" description="Low complexity" evidence="8">
    <location>
        <begin position="1"/>
        <end position="16"/>
    </location>
</feature>
<evidence type="ECO:0000256" key="2">
    <source>
        <dbReference type="ARBA" id="ARBA00022448"/>
    </source>
</evidence>
<evidence type="ECO:0000256" key="4">
    <source>
        <dbReference type="ARBA" id="ARBA00022692"/>
    </source>
</evidence>
<dbReference type="InterPro" id="IPR000515">
    <property type="entry name" value="MetI-like"/>
</dbReference>
<organism evidence="10 11">
    <name type="scientific">Georgenia thermotolerans</name>
    <dbReference type="NCBI Taxonomy" id="527326"/>
    <lineage>
        <taxon>Bacteria</taxon>
        <taxon>Bacillati</taxon>
        <taxon>Actinomycetota</taxon>
        <taxon>Actinomycetes</taxon>
        <taxon>Micrococcales</taxon>
        <taxon>Bogoriellaceae</taxon>
        <taxon>Georgenia</taxon>
    </lineage>
</organism>
<dbReference type="OrthoDB" id="5458199at2"/>
<evidence type="ECO:0000256" key="6">
    <source>
        <dbReference type="ARBA" id="ARBA00023136"/>
    </source>
</evidence>
<feature type="transmembrane region" description="Helical" evidence="7">
    <location>
        <begin position="28"/>
        <end position="48"/>
    </location>
</feature>
<comment type="subcellular location">
    <subcellularLocation>
        <location evidence="1 7">Cell membrane</location>
        <topology evidence="1 7">Multi-pass membrane protein</topology>
    </subcellularLocation>
</comment>
<gene>
    <name evidence="10" type="ORF">GB883_18375</name>
</gene>
<dbReference type="AlphaFoldDB" id="A0A7J5UJY0"/>
<feature type="transmembrane region" description="Helical" evidence="7">
    <location>
        <begin position="120"/>
        <end position="138"/>
    </location>
</feature>
<comment type="similarity">
    <text evidence="7">Belongs to the binding-protein-dependent transport system permease family.</text>
</comment>
<dbReference type="RefSeq" id="WP_152203879.1">
    <property type="nucleotide sequence ID" value="NZ_VUKF01000037.1"/>
</dbReference>
<reference evidence="10 11" key="1">
    <citation type="submission" date="2019-10" db="EMBL/GenBank/DDBJ databases">
        <title>Georgenia wutianyii sp. nov. and Georgenia yuyongxinii sp. nov. isolated from plateau pika (Ochotona curzoniae) in the Qinghai-Tibet plateau of China.</title>
        <authorList>
            <person name="Tian Z."/>
        </authorList>
    </citation>
    <scope>NUCLEOTIDE SEQUENCE [LARGE SCALE GENOMIC DNA]</scope>
    <source>
        <strain evidence="10 11">DSM 21501</strain>
    </source>
</reference>
<protein>
    <submittedName>
        <fullName evidence="10">ABC transporter permease subunit</fullName>
    </submittedName>
</protein>
<feature type="transmembrane region" description="Helical" evidence="7">
    <location>
        <begin position="240"/>
        <end position="259"/>
    </location>
</feature>
<evidence type="ECO:0000259" key="9">
    <source>
        <dbReference type="PROSITE" id="PS50928"/>
    </source>
</evidence>
<proteinExistence type="inferred from homology"/>
<dbReference type="EMBL" id="WHJE01000143">
    <property type="protein sequence ID" value="KAE8762626.1"/>
    <property type="molecule type" value="Genomic_DNA"/>
</dbReference>
<evidence type="ECO:0000313" key="10">
    <source>
        <dbReference type="EMBL" id="KAE8762626.1"/>
    </source>
</evidence>
<feature type="transmembrane region" description="Helical" evidence="7">
    <location>
        <begin position="144"/>
        <end position="164"/>
    </location>
</feature>
<feature type="region of interest" description="Disordered" evidence="8">
    <location>
        <begin position="1"/>
        <end position="20"/>
    </location>
</feature>
<evidence type="ECO:0000256" key="8">
    <source>
        <dbReference type="SAM" id="MobiDB-lite"/>
    </source>
</evidence>
<dbReference type="SUPFAM" id="SSF161098">
    <property type="entry name" value="MetI-like"/>
    <property type="match status" value="1"/>
</dbReference>
<feature type="transmembrane region" description="Helical" evidence="7">
    <location>
        <begin position="86"/>
        <end position="108"/>
    </location>
</feature>
<keyword evidence="11" id="KW-1185">Reference proteome</keyword>
<dbReference type="GO" id="GO:0005886">
    <property type="term" value="C:plasma membrane"/>
    <property type="evidence" value="ECO:0007669"/>
    <property type="project" value="UniProtKB-SubCell"/>
</dbReference>
<dbReference type="PROSITE" id="PS50928">
    <property type="entry name" value="ABC_TM1"/>
    <property type="match status" value="1"/>
</dbReference>